<gene>
    <name evidence="4" type="ORF">DSM3645_22516</name>
</gene>
<feature type="signal peptide" evidence="2">
    <location>
        <begin position="1"/>
        <end position="25"/>
    </location>
</feature>
<keyword evidence="1" id="KW-0378">Hydrolase</keyword>
<protein>
    <submittedName>
        <fullName evidence="4">Probable lipase</fullName>
    </submittedName>
</protein>
<dbReference type="SUPFAM" id="SSF53474">
    <property type="entry name" value="alpha/beta-Hydrolases"/>
    <property type="match status" value="1"/>
</dbReference>
<dbReference type="PROSITE" id="PS00122">
    <property type="entry name" value="CARBOXYLESTERASE_B_1"/>
    <property type="match status" value="1"/>
</dbReference>
<dbReference type="PANTHER" id="PTHR48081">
    <property type="entry name" value="AB HYDROLASE SUPERFAMILY PROTEIN C4A8.06C"/>
    <property type="match status" value="1"/>
</dbReference>
<proteinExistence type="predicted"/>
<evidence type="ECO:0000256" key="2">
    <source>
        <dbReference type="SAM" id="SignalP"/>
    </source>
</evidence>
<dbReference type="OrthoDB" id="9806180at2"/>
<dbReference type="Gene3D" id="3.40.50.1820">
    <property type="entry name" value="alpha/beta hydrolase"/>
    <property type="match status" value="1"/>
</dbReference>
<dbReference type="InterPro" id="IPR029058">
    <property type="entry name" value="AB_hydrolase_fold"/>
</dbReference>
<comment type="caution">
    <text evidence="4">The sequence shown here is derived from an EMBL/GenBank/DDBJ whole genome shotgun (WGS) entry which is preliminary data.</text>
</comment>
<dbReference type="eggNOG" id="COG0657">
    <property type="taxonomic scope" value="Bacteria"/>
</dbReference>
<accession>A3ZPU0</accession>
<dbReference type="InterPro" id="IPR050300">
    <property type="entry name" value="GDXG_lipolytic_enzyme"/>
</dbReference>
<feature type="domain" description="BD-FAE-like" evidence="3">
    <location>
        <begin position="52"/>
        <end position="153"/>
    </location>
</feature>
<dbReference type="GO" id="GO:0016787">
    <property type="term" value="F:hydrolase activity"/>
    <property type="evidence" value="ECO:0007669"/>
    <property type="project" value="UniProtKB-KW"/>
</dbReference>
<dbReference type="HOGENOM" id="CLU_012494_4_6_0"/>
<dbReference type="InterPro" id="IPR019826">
    <property type="entry name" value="Carboxylesterase_B_AS"/>
</dbReference>
<dbReference type="Pfam" id="PF20434">
    <property type="entry name" value="BD-FAE"/>
    <property type="match status" value="1"/>
</dbReference>
<reference evidence="4 5" key="1">
    <citation type="submission" date="2006-02" db="EMBL/GenBank/DDBJ databases">
        <authorList>
            <person name="Amann R."/>
            <person name="Ferriera S."/>
            <person name="Johnson J."/>
            <person name="Kravitz S."/>
            <person name="Halpern A."/>
            <person name="Remington K."/>
            <person name="Beeson K."/>
            <person name="Tran B."/>
            <person name="Rogers Y.-H."/>
            <person name="Friedman R."/>
            <person name="Venter J.C."/>
        </authorList>
    </citation>
    <scope>NUCLEOTIDE SEQUENCE [LARGE SCALE GENOMIC DNA]</scope>
    <source>
        <strain evidence="4 5">DSM 3645</strain>
    </source>
</reference>
<evidence type="ECO:0000259" key="3">
    <source>
        <dbReference type="Pfam" id="PF20434"/>
    </source>
</evidence>
<evidence type="ECO:0000313" key="5">
    <source>
        <dbReference type="Proteomes" id="UP000004358"/>
    </source>
</evidence>
<sequence>MRFCYAASLALTLLVSSAWQTSVVAAEYQTESDIPYREGETLTDYEQERCKLDVYYPADTKNFTTVVWFHGGGLTGGRKSVPKGLQNKGFAVVTVNYRLSPQVKAPAYIEDAAAAVAWTFKNIQRFGGDPNKIFVSGSSAGGYLTSIVGLDKRWLAAHEIDANKIAGLAPLSGHAFTHFTIRGERGIGPNQAIIDELAPAYHARQDAPPMILVTGDRELDMLGRYEENAYLWRMMKGLGNKQVELYEMGGFDHGGTVDPGCQLVVKFVKKYSADD</sequence>
<evidence type="ECO:0000256" key="1">
    <source>
        <dbReference type="ARBA" id="ARBA00022801"/>
    </source>
</evidence>
<dbReference type="PANTHER" id="PTHR48081:SF9">
    <property type="entry name" value="CARBOXYLESTERASE"/>
    <property type="match status" value="1"/>
</dbReference>
<dbReference type="ESTHER" id="9plan-a3zpu0">
    <property type="family name" value="BD-FAE"/>
</dbReference>
<dbReference type="Proteomes" id="UP000004358">
    <property type="component" value="Unassembled WGS sequence"/>
</dbReference>
<evidence type="ECO:0000313" key="4">
    <source>
        <dbReference type="EMBL" id="EAQ81213.1"/>
    </source>
</evidence>
<dbReference type="STRING" id="314230.DSM3645_22516"/>
<feature type="chain" id="PRO_5002663982" evidence="2">
    <location>
        <begin position="26"/>
        <end position="275"/>
    </location>
</feature>
<dbReference type="RefSeq" id="WP_002652402.1">
    <property type="nucleotide sequence ID" value="NZ_CH672376.1"/>
</dbReference>
<organism evidence="4 5">
    <name type="scientific">Blastopirellula marina DSM 3645</name>
    <dbReference type="NCBI Taxonomy" id="314230"/>
    <lineage>
        <taxon>Bacteria</taxon>
        <taxon>Pseudomonadati</taxon>
        <taxon>Planctomycetota</taxon>
        <taxon>Planctomycetia</taxon>
        <taxon>Pirellulales</taxon>
        <taxon>Pirellulaceae</taxon>
        <taxon>Blastopirellula</taxon>
    </lineage>
</organism>
<dbReference type="EMBL" id="AANZ01000005">
    <property type="protein sequence ID" value="EAQ81213.1"/>
    <property type="molecule type" value="Genomic_DNA"/>
</dbReference>
<name>A3ZPU0_9BACT</name>
<keyword evidence="2" id="KW-0732">Signal</keyword>
<dbReference type="InterPro" id="IPR049492">
    <property type="entry name" value="BD-FAE-like_dom"/>
</dbReference>
<dbReference type="AlphaFoldDB" id="A3ZPU0"/>